<sequence>MGTSGSTCAETPLRPPFSNRHLADALDPRSPSVGILRTPIEPLQHTQTNLRQDAVQNGHHTPELQDEEEEHRYKVFADNGYPRKFVHRCRRERQR</sequence>
<dbReference type="STRING" id="137246.A0A401TZZ9"/>
<evidence type="ECO:0000256" key="1">
    <source>
        <dbReference type="SAM" id="MobiDB-lite"/>
    </source>
</evidence>
<dbReference type="Proteomes" id="UP000287033">
    <property type="component" value="Unassembled WGS sequence"/>
</dbReference>
<organism evidence="2 3">
    <name type="scientific">Chiloscyllium punctatum</name>
    <name type="common">Brownbanded bambooshark</name>
    <name type="synonym">Hemiscyllium punctatum</name>
    <dbReference type="NCBI Taxonomy" id="137246"/>
    <lineage>
        <taxon>Eukaryota</taxon>
        <taxon>Metazoa</taxon>
        <taxon>Chordata</taxon>
        <taxon>Craniata</taxon>
        <taxon>Vertebrata</taxon>
        <taxon>Chondrichthyes</taxon>
        <taxon>Elasmobranchii</taxon>
        <taxon>Galeomorphii</taxon>
        <taxon>Galeoidea</taxon>
        <taxon>Orectolobiformes</taxon>
        <taxon>Hemiscylliidae</taxon>
        <taxon>Chiloscyllium</taxon>
    </lineage>
</organism>
<comment type="caution">
    <text evidence="2">The sequence shown here is derived from an EMBL/GenBank/DDBJ whole genome shotgun (WGS) entry which is preliminary data.</text>
</comment>
<keyword evidence="3" id="KW-1185">Reference proteome</keyword>
<dbReference type="PANTHER" id="PTHR34756:SF1">
    <property type="entry name" value="CELL DIVISION CYCLE-ASSOCIATED PROTEIN 3"/>
    <property type="match status" value="1"/>
</dbReference>
<name>A0A401TZZ9_CHIPU</name>
<feature type="non-terminal residue" evidence="2">
    <location>
        <position position="95"/>
    </location>
</feature>
<accession>A0A401TZZ9</accession>
<gene>
    <name evidence="2" type="ORF">chiPu_0032258</name>
</gene>
<feature type="region of interest" description="Disordered" evidence="1">
    <location>
        <begin position="1"/>
        <end position="35"/>
    </location>
</feature>
<evidence type="ECO:0000313" key="3">
    <source>
        <dbReference type="Proteomes" id="UP000287033"/>
    </source>
</evidence>
<dbReference type="AlphaFoldDB" id="A0A401TZZ9"/>
<dbReference type="InterPro" id="IPR038832">
    <property type="entry name" value="CDCA3"/>
</dbReference>
<dbReference type="PANTHER" id="PTHR34756">
    <property type="entry name" value="CELL DIVISION CYCLE-ASSOCIATED PROTEIN 3"/>
    <property type="match status" value="1"/>
</dbReference>
<dbReference type="OrthoDB" id="6337960at2759"/>
<dbReference type="EMBL" id="BEZZ01231779">
    <property type="protein sequence ID" value="GCC48206.1"/>
    <property type="molecule type" value="Genomic_DNA"/>
</dbReference>
<proteinExistence type="predicted"/>
<protein>
    <submittedName>
        <fullName evidence="2">Uncharacterized protein</fullName>
    </submittedName>
</protein>
<reference evidence="2 3" key="1">
    <citation type="journal article" date="2018" name="Nat. Ecol. Evol.">
        <title>Shark genomes provide insights into elasmobranch evolution and the origin of vertebrates.</title>
        <authorList>
            <person name="Hara Y"/>
            <person name="Yamaguchi K"/>
            <person name="Onimaru K"/>
            <person name="Kadota M"/>
            <person name="Koyanagi M"/>
            <person name="Keeley SD"/>
            <person name="Tatsumi K"/>
            <person name="Tanaka K"/>
            <person name="Motone F"/>
            <person name="Kageyama Y"/>
            <person name="Nozu R"/>
            <person name="Adachi N"/>
            <person name="Nishimura O"/>
            <person name="Nakagawa R"/>
            <person name="Tanegashima C"/>
            <person name="Kiyatake I"/>
            <person name="Matsumoto R"/>
            <person name="Murakumo K"/>
            <person name="Nishida K"/>
            <person name="Terakita A"/>
            <person name="Kuratani S"/>
            <person name="Sato K"/>
            <person name="Hyodo S Kuraku.S."/>
        </authorList>
    </citation>
    <scope>NUCLEOTIDE SEQUENCE [LARGE SCALE GENOMIC DNA]</scope>
</reference>
<evidence type="ECO:0000313" key="2">
    <source>
        <dbReference type="EMBL" id="GCC48206.1"/>
    </source>
</evidence>